<dbReference type="AlphaFoldDB" id="A0A225W3J9"/>
<comment type="subcellular location">
    <subcellularLocation>
        <location evidence="1 5">Secreted</location>
    </subcellularLocation>
</comment>
<keyword evidence="4 5" id="KW-0732">Signal</keyword>
<evidence type="ECO:0000256" key="4">
    <source>
        <dbReference type="ARBA" id="ARBA00022729"/>
    </source>
</evidence>
<keyword evidence="7" id="KW-1185">Reference proteome</keyword>
<name>A0A225W3J9_9STRA</name>
<reference evidence="7" key="1">
    <citation type="submission" date="2017-03" db="EMBL/GenBank/DDBJ databases">
        <title>Phytopthora megakarya and P. palmivora, two closely related causual agents of cacao black pod achieved similar genome size and gene model numbers by different mechanisms.</title>
        <authorList>
            <person name="Ali S."/>
            <person name="Shao J."/>
            <person name="Larry D.J."/>
            <person name="Kronmiller B."/>
            <person name="Shen D."/>
            <person name="Strem M.D."/>
            <person name="Melnick R.L."/>
            <person name="Guiltinan M.J."/>
            <person name="Tyler B.M."/>
            <person name="Meinhardt L.W."/>
            <person name="Bailey B.A."/>
        </authorList>
    </citation>
    <scope>NUCLEOTIDE SEQUENCE [LARGE SCALE GENOMIC DNA]</scope>
    <source>
        <strain evidence="7">zdho120</strain>
    </source>
</reference>
<feature type="chain" id="PRO_5028520166" description="RxLR effector protein" evidence="5">
    <location>
        <begin position="26"/>
        <end position="126"/>
    </location>
</feature>
<dbReference type="EMBL" id="NBNE01002126">
    <property type="protein sequence ID" value="OWZ11430.1"/>
    <property type="molecule type" value="Genomic_DNA"/>
</dbReference>
<gene>
    <name evidence="6" type="ORF">PHMEG_00015544</name>
</gene>
<comment type="domain">
    <text evidence="5">The RxLR-dEER motif acts to carry the protein into the host cell cytoplasm through binding to cell surface phosphatidylinositol-3-phosphate.</text>
</comment>
<evidence type="ECO:0000313" key="7">
    <source>
        <dbReference type="Proteomes" id="UP000198211"/>
    </source>
</evidence>
<protein>
    <recommendedName>
        <fullName evidence="5">RxLR effector protein</fullName>
    </recommendedName>
</protein>
<dbReference type="STRING" id="4795.A0A225W3J9"/>
<comment type="caution">
    <text evidence="6">The sequence shown here is derived from an EMBL/GenBank/DDBJ whole genome shotgun (WGS) entry which is preliminary data.</text>
</comment>
<evidence type="ECO:0000256" key="5">
    <source>
        <dbReference type="RuleBase" id="RU367124"/>
    </source>
</evidence>
<evidence type="ECO:0000256" key="3">
    <source>
        <dbReference type="ARBA" id="ARBA00022525"/>
    </source>
</evidence>
<comment type="function">
    <text evidence="5">Effector that suppresses plant defense responses during pathogen infection.</text>
</comment>
<dbReference type="OrthoDB" id="125806at2759"/>
<feature type="signal peptide" evidence="5">
    <location>
        <begin position="1"/>
        <end position="25"/>
    </location>
</feature>
<evidence type="ECO:0000256" key="2">
    <source>
        <dbReference type="ARBA" id="ARBA00010400"/>
    </source>
</evidence>
<dbReference type="InterPro" id="IPR031825">
    <property type="entry name" value="RXLR"/>
</dbReference>
<evidence type="ECO:0000313" key="6">
    <source>
        <dbReference type="EMBL" id="OWZ11430.1"/>
    </source>
</evidence>
<keyword evidence="3 5" id="KW-0964">Secreted</keyword>
<proteinExistence type="inferred from homology"/>
<dbReference type="Proteomes" id="UP000198211">
    <property type="component" value="Unassembled WGS sequence"/>
</dbReference>
<accession>A0A225W3J9</accession>
<evidence type="ECO:0000256" key="1">
    <source>
        <dbReference type="ARBA" id="ARBA00004613"/>
    </source>
</evidence>
<sequence length="126" mass="14166">MRLSNTKLVVLAAVLLASGTTMSNADVTGVSTVNAVPSSLVLTGEEKRFLRSQQKMDDEGKLGQDEEERNYDLFSAMKLSTAQTDEIARFLLFGRWMRHGYTAEAVEKHVPKSLYDAYIIYRRMNA</sequence>
<dbReference type="Pfam" id="PF16810">
    <property type="entry name" value="RXLR"/>
    <property type="match status" value="1"/>
</dbReference>
<comment type="similarity">
    <text evidence="2 5">Belongs to the RxLR effector family.</text>
</comment>
<dbReference type="GO" id="GO:0005576">
    <property type="term" value="C:extracellular region"/>
    <property type="evidence" value="ECO:0007669"/>
    <property type="project" value="UniProtKB-SubCell"/>
</dbReference>
<organism evidence="6 7">
    <name type="scientific">Phytophthora megakarya</name>
    <dbReference type="NCBI Taxonomy" id="4795"/>
    <lineage>
        <taxon>Eukaryota</taxon>
        <taxon>Sar</taxon>
        <taxon>Stramenopiles</taxon>
        <taxon>Oomycota</taxon>
        <taxon>Peronosporomycetes</taxon>
        <taxon>Peronosporales</taxon>
        <taxon>Peronosporaceae</taxon>
        <taxon>Phytophthora</taxon>
    </lineage>
</organism>